<feature type="domain" description="Duffy-antigen binding" evidence="4">
    <location>
        <begin position="942"/>
        <end position="1122"/>
    </location>
</feature>
<sequence length="2078" mass="236398">MAPSTTYSSAKNAKELLDMIGKDVHDKVKNAANDFRDYLKGNLTSSTFFGGERASSNDPCGLDYSELINGSVPSGITARGHPCTNLKGNTIEERFSNTLGGQCTDSKMRGGGIGACAPYRRLHLCHHNLESISNYNSNAKHDLLAEVCMAAKFEGESLRSQHGKHKLDNNNPDSQICTVLARSFADIGDIIRRRDIFRGNDEEKKKREDLEENLKKIFKNIQNENTKLSTLTLEKVREYWWELNRETVWKAITCGAHGTYFHATCGESRSPSQAHDKCRCDGAKGASIVPTYFDYVPQFLRWFEEWAEDFCRLRKHKLKDAIDKCRRPNGQPKYCDLNRYDCEKTASGKHVFGEDDDCKDCQYSCARFVNWIDNQKLEFEKQKRKYTSEMQKYTNGETRGGGRKKRGARGATTKVYDGYEKKFYDKFKTGYSDVIKFLEKLNKEDVCTKKLNDKDEEEGKIDFKSVHSGKHSTGSTSGTNVESQGTFYRTTYCEACPWCGAEKDNSTNGGGWKAKTETCGEGMGYKDYKETKIPILTGYKGQLDIVQKYKKFCASVKDTANGGEKGENGEKSAPVATPASETSGDNSDNATIGYCGGNIDSSLCEKWTCYYYKKNENNNDSSGAINFCVLQNGKQEEKDKTFSSYNAFFWDWVHDMLIDSIKWRNEHGKCINNNTNGNTCITGCKSKCDCFLKWVQQKEKEWKNIVKHFKKQGDIEEKGDLAAIMTPDIILKLLLEEDELLEIIEGTYGKSKETEHIRKMLEKENEENQEPAGATGKKNIMDKLIEHELQEAEKCKKNQEDCQPPKAQQESPLRSAEPRDHAVQPAGPDDIDDDDDDDEDEDGDEVGDEAEEVVEEDTEEKTEVKETETKAESKEVGPPQQEASPTPAPVVDVCPIVKTALTTPDNLTKACPTKYGSKAPTSWKCIPSGNTSETTSGDKGSICIPPRRRKLYLHKLPDGRQFDTTESLRKWFIESSAVETFFLWDRYKKLNTPQSGSSLLDGDGVLGEEEEQPPQTLLQSGKIPPPFLRQMFYTLGDYRDLCVGKTPDGIDTVSGKDTMENIKKAIDEHINSLKQAASGPNPQPRIQSRETLWETFAPQIWNGMICALTYDTNTPSGEKPKHIEKVKEKLWDDSGNKPKDNYQYTSVTIGASGTEAKDNSPSASSGEKTPPKLSDFVEIPPFFRWLHEWGEEFCGKRARMLEQLEKVCRGENASGDPKYCSGDGHDCEKTQLKHKNMFDDLDCRDCYEQCRKYRKWIRIKFEEFEKQKDKYDGEFQKLLKDNSNGGDNTKFCQQIKEKKIISVDKFLESLDHCKDGQNNNDPNNKINFNDPKTTFGPLEYCRTCPLNGVNCTVTRGRNGCTPVNGNEWETVFNGIPENGGKSSDLTVEMIDRRGPFIKNYSGISGNLENSQNSFKDSYLFKSVRNQQWECRYKDEKTDICKLKNFNDKIDLNQYTTFKVLIVYWLDDFLYGYYLLKKRKIIEQCKKNGGKTCDANSKNDCVCVKKWLNQKKEEWKQIQERFNEKYKDLSQQNKSLFRSFLETLIPQIAAANDKKKTYNNLDELKKSLGCNCANHSHKSENSEKSDIIDCMLNKLENLKNIIKTCQNVPSGNPEETCEHPSTLPDAPEDEEEELEPLEEENPVEAPNICPETKEPPEDQTEETCEEPKEEKEEEKNKGTDSDTPKPSLPDRAGPAGGERQTPKANEEVLPAPSPADQPLDPTILQTTIPFGVADTQNDIQNDGIPSSKITDNEWNQLKHEFISQYLQSEQPKDVPNDYSSGDIPFNTQPNTLYFDKNQEKPFITSIHDRDLYSGEEYNYDMFNSGKNGPYSDKNDLYSGNHDSLSGNRDPTSDNHVLYSGNHHPYSGIDLINDSLSGDYDIYDEVLKRKEKELFGTNHVKQTSIHSVAKPISDDPIHNQLELFHRWLDRHRDMCEQWENHHERLAKLKEQWENDTSTSGNTHPSDSNKTLNTDVSIQIHMDNPKTTNEFTYVDSNPNQVDDTYVDSNPDNSSMDTILEDLDKPFNEPYYYDMYDDDIYYDVNDDNDISTVDSNNMDVPSKVQIEMDRETEEDICLCCYL</sequence>
<evidence type="ECO:0000313" key="9">
    <source>
        <dbReference type="EMBL" id="EWC78607.1"/>
    </source>
</evidence>
<feature type="compositionally biased region" description="Acidic residues" evidence="2">
    <location>
        <begin position="1625"/>
        <end position="1641"/>
    </location>
</feature>
<name>W7JIE6_PLAFA</name>
<feature type="compositionally biased region" description="Basic and acidic residues" evidence="2">
    <location>
        <begin position="861"/>
        <end position="875"/>
    </location>
</feature>
<dbReference type="GO" id="GO:0046789">
    <property type="term" value="F:host cell surface receptor binding"/>
    <property type="evidence" value="ECO:0007669"/>
    <property type="project" value="InterPro"/>
</dbReference>
<feature type="region of interest" description="Disordered" evidence="2">
    <location>
        <begin position="462"/>
        <end position="481"/>
    </location>
</feature>
<dbReference type="InterPro" id="IPR004258">
    <property type="entry name" value="DBL"/>
</dbReference>
<feature type="domain" description="Duffy-antigen binding" evidence="4">
    <location>
        <begin position="114"/>
        <end position="301"/>
    </location>
</feature>
<feature type="coiled-coil region" evidence="1">
    <location>
        <begin position="200"/>
        <end position="227"/>
    </location>
</feature>
<dbReference type="InterPro" id="IPR042202">
    <property type="entry name" value="Duffy-ag-bd_sf"/>
</dbReference>
<dbReference type="Pfam" id="PF15447">
    <property type="entry name" value="NTS"/>
    <property type="match status" value="1"/>
</dbReference>
<dbReference type="Gene3D" id="1.20.1310.20">
    <property type="entry name" value="Duffy-antigen binding domain"/>
    <property type="match status" value="2"/>
</dbReference>
<feature type="domain" description="Duffy-binding-like" evidence="8">
    <location>
        <begin position="305"/>
        <end position="466"/>
    </location>
</feature>
<dbReference type="InterPro" id="IPR029211">
    <property type="entry name" value="PfEMP1_ATS"/>
</dbReference>
<evidence type="ECO:0000259" key="4">
    <source>
        <dbReference type="Pfam" id="PF05424"/>
    </source>
</evidence>
<keyword evidence="1" id="KW-0175">Coiled coil</keyword>
<evidence type="ECO:0000313" key="10">
    <source>
        <dbReference type="Proteomes" id="UP000030697"/>
    </source>
</evidence>
<evidence type="ECO:0000259" key="5">
    <source>
        <dbReference type="Pfam" id="PF15445"/>
    </source>
</evidence>
<organism evidence="9 10">
    <name type="scientific">Plasmodium falciparum UGT5.1</name>
    <dbReference type="NCBI Taxonomy" id="1237627"/>
    <lineage>
        <taxon>Eukaryota</taxon>
        <taxon>Sar</taxon>
        <taxon>Alveolata</taxon>
        <taxon>Apicomplexa</taxon>
        <taxon>Aconoidasida</taxon>
        <taxon>Haemosporida</taxon>
        <taxon>Plasmodiidae</taxon>
        <taxon>Plasmodium</taxon>
        <taxon>Plasmodium (Laverania)</taxon>
    </lineage>
</organism>
<reference evidence="9 10" key="1">
    <citation type="submission" date="2013-02" db="EMBL/GenBank/DDBJ databases">
        <title>The Genome Sequence of Plasmodium falciparum UGT5.1.</title>
        <authorList>
            <consortium name="The Broad Institute Genome Sequencing Platform"/>
            <consortium name="The Broad Institute Genome Sequencing Center for Infectious Disease"/>
            <person name="Neafsey D."/>
            <person name="Cheeseman I."/>
            <person name="Volkman S."/>
            <person name="Adams J."/>
            <person name="Walker B."/>
            <person name="Young S.K."/>
            <person name="Zeng Q."/>
            <person name="Gargeya S."/>
            <person name="Fitzgerald M."/>
            <person name="Haas B."/>
            <person name="Abouelleil A."/>
            <person name="Alvarado L."/>
            <person name="Arachchi H.M."/>
            <person name="Berlin A.M."/>
            <person name="Chapman S.B."/>
            <person name="Dewar J."/>
            <person name="Goldberg J."/>
            <person name="Griggs A."/>
            <person name="Gujja S."/>
            <person name="Hansen M."/>
            <person name="Howarth C."/>
            <person name="Imamovic A."/>
            <person name="Larimer J."/>
            <person name="McCowan C."/>
            <person name="Murphy C."/>
            <person name="Neiman D."/>
            <person name="Pearson M."/>
            <person name="Priest M."/>
            <person name="Roberts A."/>
            <person name="Saif S."/>
            <person name="Shea T."/>
            <person name="Sisk P."/>
            <person name="Sykes S."/>
            <person name="Wortman J."/>
            <person name="Nusbaum C."/>
            <person name="Birren B."/>
        </authorList>
    </citation>
    <scope>NUCLEOTIDE SEQUENCE [LARGE SCALE GENOMIC DNA]</scope>
    <source>
        <strain evidence="9 10">UGT5.1</strain>
    </source>
</reference>
<dbReference type="FunFam" id="1.10.1900.40:FF:000001">
    <property type="entry name" value="Erythrocyte membrane protein 1"/>
    <property type="match status" value="1"/>
</dbReference>
<feature type="domain" description="Plasmodium falciparum erythrocyte membrane protein 1 acidic terminal segment" evidence="5">
    <location>
        <begin position="1731"/>
        <end position="2069"/>
    </location>
</feature>
<dbReference type="Pfam" id="PF18562">
    <property type="entry name" value="CIDR1_gamma"/>
    <property type="match status" value="1"/>
</dbReference>
<dbReference type="Gene3D" id="1.10.1900.40">
    <property type="entry name" value="Acidic terminal segments, variant surface antigen of PfEMP1"/>
    <property type="match status" value="2"/>
</dbReference>
<dbReference type="Proteomes" id="UP000030697">
    <property type="component" value="Unassembled WGS sequence"/>
</dbReference>
<feature type="region of interest" description="Disordered" evidence="2">
    <location>
        <begin position="1151"/>
        <end position="1172"/>
    </location>
</feature>
<evidence type="ECO:0000256" key="1">
    <source>
        <dbReference type="SAM" id="Coils"/>
    </source>
</evidence>
<accession>W7JIE6</accession>
<feature type="domain" description="Duffy-binding-like" evidence="3">
    <location>
        <begin position="648"/>
        <end position="800"/>
    </location>
</feature>
<evidence type="ECO:0000259" key="7">
    <source>
        <dbReference type="Pfam" id="PF18562"/>
    </source>
</evidence>
<protein>
    <recommendedName>
        <fullName evidence="11">Erythrocyte membrane protein 1</fullName>
    </recommendedName>
</protein>
<dbReference type="Gene3D" id="1.20.58.830">
    <property type="match status" value="3"/>
</dbReference>
<feature type="domain" description="Duffy-binding-like" evidence="3">
    <location>
        <begin position="1460"/>
        <end position="1607"/>
    </location>
</feature>
<dbReference type="Pfam" id="PF03011">
    <property type="entry name" value="PFEMP"/>
    <property type="match status" value="2"/>
</dbReference>
<dbReference type="InterPro" id="IPR041480">
    <property type="entry name" value="CIDR1_gamma"/>
</dbReference>
<dbReference type="Pfam" id="PF15445">
    <property type="entry name" value="ATS"/>
    <property type="match status" value="1"/>
</dbReference>
<feature type="domain" description="Duffy-binding-like" evidence="8">
    <location>
        <begin position="1188"/>
        <end position="1337"/>
    </location>
</feature>
<evidence type="ECO:0000259" key="8">
    <source>
        <dbReference type="Pfam" id="PF22672"/>
    </source>
</evidence>
<evidence type="ECO:0000256" key="2">
    <source>
        <dbReference type="SAM" id="MobiDB-lite"/>
    </source>
</evidence>
<feature type="compositionally biased region" description="Acidic residues" evidence="2">
    <location>
        <begin position="829"/>
        <end position="860"/>
    </location>
</feature>
<gene>
    <name evidence="9" type="ORF">C923_00703</name>
</gene>
<dbReference type="Gene3D" id="1.20.58.1930">
    <property type="match status" value="1"/>
</dbReference>
<dbReference type="InterPro" id="IPR054595">
    <property type="entry name" value="DBL_C"/>
</dbReference>
<feature type="compositionally biased region" description="Basic and acidic residues" evidence="2">
    <location>
        <begin position="1664"/>
        <end position="1682"/>
    </location>
</feature>
<evidence type="ECO:0000259" key="6">
    <source>
        <dbReference type="Pfam" id="PF15447"/>
    </source>
</evidence>
<dbReference type="FunFam" id="1.20.58.830:FF:000002">
    <property type="entry name" value="Erythrocyte membrane protein 1, PfEMP1"/>
    <property type="match status" value="1"/>
</dbReference>
<dbReference type="FunFam" id="1.20.58.1930:FF:000001">
    <property type="entry name" value="Erythrocyte membrane protein 1, PfEMP1"/>
    <property type="match status" value="1"/>
</dbReference>
<dbReference type="FunFam" id="1.10.1900.40:FF:000005">
    <property type="entry name" value="Erythrocyte membrane protein 1, PfEMP1"/>
    <property type="match status" value="1"/>
</dbReference>
<dbReference type="FunFam" id="1.20.58.830:FF:000003">
    <property type="entry name" value="Erythrocyte membrane protein 1, PfEMP1"/>
    <property type="match status" value="1"/>
</dbReference>
<dbReference type="InterPro" id="IPR029210">
    <property type="entry name" value="PfEMP1_NTS"/>
</dbReference>
<feature type="region of interest" description="Disordered" evidence="2">
    <location>
        <begin position="794"/>
        <end position="889"/>
    </location>
</feature>
<feature type="region of interest" description="Disordered" evidence="2">
    <location>
        <begin position="1605"/>
        <end position="1721"/>
    </location>
</feature>
<dbReference type="Pfam" id="PF05424">
    <property type="entry name" value="Duffy_binding"/>
    <property type="match status" value="2"/>
</dbReference>
<dbReference type="SUPFAM" id="SSF140924">
    <property type="entry name" value="Duffy binding domain-like"/>
    <property type="match status" value="4"/>
</dbReference>
<dbReference type="Pfam" id="PF22672">
    <property type="entry name" value="DBL_C"/>
    <property type="match status" value="2"/>
</dbReference>
<dbReference type="EMBL" id="KE124421">
    <property type="protein sequence ID" value="EWC78607.1"/>
    <property type="molecule type" value="Genomic_DNA"/>
</dbReference>
<evidence type="ECO:0000259" key="3">
    <source>
        <dbReference type="Pfam" id="PF03011"/>
    </source>
</evidence>
<feature type="domain" description="Plasmodium falciparum erythrocyte membrane protein-1 N-terminal segment" evidence="6">
    <location>
        <begin position="13"/>
        <end position="46"/>
    </location>
</feature>
<dbReference type="GO" id="GO:0016020">
    <property type="term" value="C:membrane"/>
    <property type="evidence" value="ECO:0007669"/>
    <property type="project" value="InterPro"/>
</dbReference>
<dbReference type="InterPro" id="IPR044932">
    <property type="entry name" value="PfEMP1_ATS_sf"/>
</dbReference>
<feature type="domain" description="Cysteine-rich interdomain region 1 gamma" evidence="7">
    <location>
        <begin position="1383"/>
        <end position="1444"/>
    </location>
</feature>
<proteinExistence type="predicted"/>
<evidence type="ECO:0008006" key="11">
    <source>
        <dbReference type="Google" id="ProtNLM"/>
    </source>
</evidence>
<dbReference type="InterPro" id="IPR008602">
    <property type="entry name" value="Duffy-antigen-binding"/>
</dbReference>
<feature type="region of interest" description="Disordered" evidence="2">
    <location>
        <begin position="561"/>
        <end position="585"/>
    </location>
</feature>
<feature type="region of interest" description="Disordered" evidence="2">
    <location>
        <begin position="998"/>
        <end position="1021"/>
    </location>
</feature>